<evidence type="ECO:0000256" key="3">
    <source>
        <dbReference type="ARBA" id="ARBA00023012"/>
    </source>
</evidence>
<dbReference type="PATRIC" id="fig|178900.7.peg.819"/>
<feature type="domain" description="Sigma-54 factor interaction" evidence="8">
    <location>
        <begin position="209"/>
        <end position="437"/>
    </location>
</feature>
<dbReference type="Gene3D" id="1.10.10.60">
    <property type="entry name" value="Homeodomain-like"/>
    <property type="match status" value="1"/>
</dbReference>
<dbReference type="PROSITE" id="PS00688">
    <property type="entry name" value="SIGMA54_INTERACT_3"/>
    <property type="match status" value="1"/>
</dbReference>
<dbReference type="GO" id="GO:0000160">
    <property type="term" value="P:phosphorelay signal transduction system"/>
    <property type="evidence" value="ECO:0007669"/>
    <property type="project" value="UniProtKB-KW"/>
</dbReference>
<keyword evidence="2" id="KW-0067">ATP-binding</keyword>
<dbReference type="PROSITE" id="PS50045">
    <property type="entry name" value="SIGMA54_INTERACT_4"/>
    <property type="match status" value="1"/>
</dbReference>
<dbReference type="GO" id="GO:0043565">
    <property type="term" value="F:sequence-specific DNA binding"/>
    <property type="evidence" value="ECO:0007669"/>
    <property type="project" value="InterPro"/>
</dbReference>
<dbReference type="InterPro" id="IPR025943">
    <property type="entry name" value="Sigma_54_int_dom_ATP-bd_2"/>
</dbReference>
<dbReference type="InterPro" id="IPR009057">
    <property type="entry name" value="Homeodomain-like_sf"/>
</dbReference>
<dbReference type="Gene3D" id="1.10.8.60">
    <property type="match status" value="1"/>
</dbReference>
<dbReference type="RefSeq" id="WP_062272155.1">
    <property type="nucleotide sequence ID" value="NZ_LIAA01000025.1"/>
</dbReference>
<evidence type="ECO:0000256" key="4">
    <source>
        <dbReference type="ARBA" id="ARBA00023015"/>
    </source>
</evidence>
<dbReference type="Pfam" id="PF00158">
    <property type="entry name" value="Sigma54_activat"/>
    <property type="match status" value="1"/>
</dbReference>
<evidence type="ECO:0000256" key="7">
    <source>
        <dbReference type="ARBA" id="ARBA00023163"/>
    </source>
</evidence>
<dbReference type="InterPro" id="IPR025944">
    <property type="entry name" value="Sigma_54_int_dom_CS"/>
</dbReference>
<dbReference type="CDD" id="cd00009">
    <property type="entry name" value="AAA"/>
    <property type="match status" value="1"/>
</dbReference>
<evidence type="ECO:0000313" key="9">
    <source>
        <dbReference type="EMBL" id="KXV77894.1"/>
    </source>
</evidence>
<dbReference type="Proteomes" id="UP000075462">
    <property type="component" value="Unassembled WGS sequence"/>
</dbReference>
<evidence type="ECO:0000256" key="1">
    <source>
        <dbReference type="ARBA" id="ARBA00022741"/>
    </source>
</evidence>
<evidence type="ECO:0000256" key="2">
    <source>
        <dbReference type="ARBA" id="ARBA00022840"/>
    </source>
</evidence>
<name>A0A149VCM1_9PROT</name>
<dbReference type="GO" id="GO:0006355">
    <property type="term" value="P:regulation of DNA-templated transcription"/>
    <property type="evidence" value="ECO:0007669"/>
    <property type="project" value="InterPro"/>
</dbReference>
<dbReference type="PANTHER" id="PTHR32071">
    <property type="entry name" value="TRANSCRIPTIONAL REGULATORY PROTEIN"/>
    <property type="match status" value="1"/>
</dbReference>
<gene>
    <name evidence="9" type="ORF">AD954_05210</name>
</gene>
<dbReference type="EMBL" id="LIAA01000025">
    <property type="protein sequence ID" value="KXV77894.1"/>
    <property type="molecule type" value="Genomic_DNA"/>
</dbReference>
<evidence type="ECO:0000256" key="6">
    <source>
        <dbReference type="ARBA" id="ARBA00023159"/>
    </source>
</evidence>
<dbReference type="Pfam" id="PF02954">
    <property type="entry name" value="HTH_8"/>
    <property type="match status" value="1"/>
</dbReference>
<dbReference type="SUPFAM" id="SSF55781">
    <property type="entry name" value="GAF domain-like"/>
    <property type="match status" value="1"/>
</dbReference>
<evidence type="ECO:0000313" key="10">
    <source>
        <dbReference type="Proteomes" id="UP000075462"/>
    </source>
</evidence>
<sequence length="525" mass="58756">MARLESDDNFSAEFWRSQEMLLLRSVITLVGRKLDTGSVCLEIVHLLSELLGLNRARILWRDLDSPTYRIRHAYGLTAQEIARGLYLEGEGITGTALKNKHLIIIQDIDEEPLFLGRAVKREHLPEGKVAFIAMPIQLPRNEVGLIACHRLRHRSRNLSDDITMLQILSTLIGQLMALHERVEEEKRVLHEHNALLEQALEKASSRYGIIGTSPPLLRVLADLEGVAASSSPVMLEGQPGTGKELFARALHMASPRNGSPFVRINCAAVLERSFEQEFFGYERGAFPTARSRHVGQIEQADGGTLFLDEVGELPLSVQALLLHMLEQGTITRLGAANPKKVNLRIVSATSTDLKKLIEAGRFRYDLFYRLNVIPLRLPTLQERTEDISVLSNHFLSQFNQKYERNISLSASAMSLLARHNWPGNVRQLRNAIETVVLLAQKTTLTSSDLHGLLKDRTFNRSAEIHSTALQNRPYLSAASHTKEELVAALKRNSGNKTRTARQLGMTARQLSYRLTVLGIPGVNFS</sequence>
<keyword evidence="5" id="KW-0238">DNA-binding</keyword>
<dbReference type="PRINTS" id="PR01590">
    <property type="entry name" value="HTHFIS"/>
</dbReference>
<dbReference type="FunFam" id="3.40.50.300:FF:000006">
    <property type="entry name" value="DNA-binding transcriptional regulator NtrC"/>
    <property type="match status" value="1"/>
</dbReference>
<dbReference type="Pfam" id="PF01590">
    <property type="entry name" value="GAF"/>
    <property type="match status" value="1"/>
</dbReference>
<proteinExistence type="predicted"/>
<dbReference type="SMART" id="SM00065">
    <property type="entry name" value="GAF"/>
    <property type="match status" value="1"/>
</dbReference>
<keyword evidence="7" id="KW-0804">Transcription</keyword>
<protein>
    <submittedName>
        <fullName evidence="9">Fis family transcriptional regulator</fullName>
    </submittedName>
</protein>
<comment type="caution">
    <text evidence="9">The sequence shown here is derived from an EMBL/GenBank/DDBJ whole genome shotgun (WGS) entry which is preliminary data.</text>
</comment>
<dbReference type="InterPro" id="IPR003593">
    <property type="entry name" value="AAA+_ATPase"/>
</dbReference>
<keyword evidence="3" id="KW-0902">Two-component regulatory system</keyword>
<dbReference type="Gene3D" id="3.40.50.300">
    <property type="entry name" value="P-loop containing nucleotide triphosphate hydrolases"/>
    <property type="match status" value="1"/>
</dbReference>
<dbReference type="Pfam" id="PF25601">
    <property type="entry name" value="AAA_lid_14"/>
    <property type="match status" value="1"/>
</dbReference>
<keyword evidence="4" id="KW-0805">Transcription regulation</keyword>
<dbReference type="AlphaFoldDB" id="A0A149VCM1"/>
<dbReference type="InterPro" id="IPR002197">
    <property type="entry name" value="HTH_Fis"/>
</dbReference>
<dbReference type="InterPro" id="IPR029016">
    <property type="entry name" value="GAF-like_dom_sf"/>
</dbReference>
<evidence type="ECO:0000259" key="8">
    <source>
        <dbReference type="PROSITE" id="PS50045"/>
    </source>
</evidence>
<dbReference type="SMART" id="SM00382">
    <property type="entry name" value="AAA"/>
    <property type="match status" value="1"/>
</dbReference>
<organism evidence="9 10">
    <name type="scientific">Acetobacter cerevisiae</name>
    <dbReference type="NCBI Taxonomy" id="178900"/>
    <lineage>
        <taxon>Bacteria</taxon>
        <taxon>Pseudomonadati</taxon>
        <taxon>Pseudomonadota</taxon>
        <taxon>Alphaproteobacteria</taxon>
        <taxon>Acetobacterales</taxon>
        <taxon>Acetobacteraceae</taxon>
        <taxon>Acetobacter</taxon>
    </lineage>
</organism>
<accession>A0A149VCM1</accession>
<dbReference type="InterPro" id="IPR027417">
    <property type="entry name" value="P-loop_NTPase"/>
</dbReference>
<dbReference type="InterPro" id="IPR003018">
    <property type="entry name" value="GAF"/>
</dbReference>
<dbReference type="SUPFAM" id="SSF52540">
    <property type="entry name" value="P-loop containing nucleoside triphosphate hydrolases"/>
    <property type="match status" value="1"/>
</dbReference>
<dbReference type="Gene3D" id="3.30.450.40">
    <property type="match status" value="1"/>
</dbReference>
<reference evidence="9 10" key="1">
    <citation type="submission" date="2015-06" db="EMBL/GenBank/DDBJ databases">
        <title>Improved classification and identification of acetic acid bacteria using matrix-assisted laser desorption/ionization time-of-flight mass spectrometry; Gluconobacter nephelii and Gluconobacter uchimurae are later heterotypic synonyms of Gluconobacter japonicus and Gluconobacter oxydans, respectively.</title>
        <authorList>
            <person name="Li L."/>
            <person name="Cleenwerck I."/>
            <person name="De Vuyst L."/>
            <person name="Vandamme P."/>
        </authorList>
    </citation>
    <scope>NUCLEOTIDE SEQUENCE [LARGE SCALE GENOMIC DNA]</scope>
    <source>
        <strain evidence="9 10">LMG 1545</strain>
    </source>
</reference>
<dbReference type="SUPFAM" id="SSF46689">
    <property type="entry name" value="Homeodomain-like"/>
    <property type="match status" value="1"/>
</dbReference>
<evidence type="ECO:0000256" key="5">
    <source>
        <dbReference type="ARBA" id="ARBA00023125"/>
    </source>
</evidence>
<keyword evidence="1" id="KW-0547">Nucleotide-binding</keyword>
<dbReference type="InterPro" id="IPR058031">
    <property type="entry name" value="AAA_lid_NorR"/>
</dbReference>
<dbReference type="GO" id="GO:0005524">
    <property type="term" value="F:ATP binding"/>
    <property type="evidence" value="ECO:0007669"/>
    <property type="project" value="UniProtKB-KW"/>
</dbReference>
<keyword evidence="6" id="KW-0010">Activator</keyword>
<dbReference type="InterPro" id="IPR002078">
    <property type="entry name" value="Sigma_54_int"/>
</dbReference>
<dbReference type="PROSITE" id="PS00676">
    <property type="entry name" value="SIGMA54_INTERACT_2"/>
    <property type="match status" value="1"/>
</dbReference>
<dbReference type="PANTHER" id="PTHR32071:SF57">
    <property type="entry name" value="C4-DICARBOXYLATE TRANSPORT TRANSCRIPTIONAL REGULATORY PROTEIN DCTD"/>
    <property type="match status" value="1"/>
</dbReference>
<dbReference type="OrthoDB" id="9770562at2"/>